<feature type="transmembrane region" description="Helical" evidence="1">
    <location>
        <begin position="295"/>
        <end position="321"/>
    </location>
</feature>
<evidence type="ECO:0000313" key="4">
    <source>
        <dbReference type="Proteomes" id="UP000663870"/>
    </source>
</evidence>
<evidence type="ECO:0000313" key="2">
    <source>
        <dbReference type="EMBL" id="CAF0847963.1"/>
    </source>
</evidence>
<sequence>MLPFTILIHNTNATPSSPTNHISLTHFLENNFHYPLQSSFNRHARIPSLLSNIFLWLAFLFTIIILQISKHELSTNVRILYGLMMLLIIIMCYIFILLESKDCTEQILLKKRIQIDIIKRELGLLQKNSKLNNYLTVKATNYYNSFRRKYIDYQLYDKSLCVRLQSFFYRNIRLIETPFNIRQYYINIPDFSIDKNRLCQILFKFNLTIIGRDADIVYDDIIQEFQRLEIKLLNSTNNNNIDLYSINKLARLQRNIYFQFNDIKQQDLLFGQRRTCLVYENKMKIYYRWFLNENIFWIMTCIGLSWLFRAIFACLITKIIIPIHIELEGAMPLQSFVNNDEKNIIKGKISYII</sequence>
<keyword evidence="1" id="KW-0472">Membrane</keyword>
<evidence type="ECO:0000313" key="3">
    <source>
        <dbReference type="EMBL" id="CAF0884815.1"/>
    </source>
</evidence>
<keyword evidence="4" id="KW-1185">Reference proteome</keyword>
<organism evidence="2 4">
    <name type="scientific">Rotaria sordida</name>
    <dbReference type="NCBI Taxonomy" id="392033"/>
    <lineage>
        <taxon>Eukaryota</taxon>
        <taxon>Metazoa</taxon>
        <taxon>Spiralia</taxon>
        <taxon>Gnathifera</taxon>
        <taxon>Rotifera</taxon>
        <taxon>Eurotatoria</taxon>
        <taxon>Bdelloidea</taxon>
        <taxon>Philodinida</taxon>
        <taxon>Philodinidae</taxon>
        <taxon>Rotaria</taxon>
    </lineage>
</organism>
<dbReference type="EMBL" id="CAJNOH010000119">
    <property type="protein sequence ID" value="CAF0884815.1"/>
    <property type="molecule type" value="Genomic_DNA"/>
</dbReference>
<keyword evidence="1" id="KW-1133">Transmembrane helix</keyword>
<dbReference type="AlphaFoldDB" id="A0A813VMI1"/>
<evidence type="ECO:0000256" key="1">
    <source>
        <dbReference type="SAM" id="Phobius"/>
    </source>
</evidence>
<gene>
    <name evidence="2" type="ORF">JXQ802_LOCUS6539</name>
    <name evidence="3" type="ORF">PYM288_LOCUS8727</name>
</gene>
<feature type="transmembrane region" description="Helical" evidence="1">
    <location>
        <begin position="49"/>
        <end position="68"/>
    </location>
</feature>
<proteinExistence type="predicted"/>
<reference evidence="2" key="1">
    <citation type="submission" date="2021-02" db="EMBL/GenBank/DDBJ databases">
        <authorList>
            <person name="Nowell W R."/>
        </authorList>
    </citation>
    <scope>NUCLEOTIDE SEQUENCE</scope>
</reference>
<dbReference type="EMBL" id="CAJNOL010000103">
    <property type="protein sequence ID" value="CAF0847963.1"/>
    <property type="molecule type" value="Genomic_DNA"/>
</dbReference>
<keyword evidence="1" id="KW-0812">Transmembrane</keyword>
<dbReference type="Proteomes" id="UP000663870">
    <property type="component" value="Unassembled WGS sequence"/>
</dbReference>
<protein>
    <submittedName>
        <fullName evidence="2">Uncharacterized protein</fullName>
    </submittedName>
</protein>
<dbReference type="Proteomes" id="UP000663854">
    <property type="component" value="Unassembled WGS sequence"/>
</dbReference>
<name>A0A813VMI1_9BILA</name>
<feature type="transmembrane region" description="Helical" evidence="1">
    <location>
        <begin position="80"/>
        <end position="98"/>
    </location>
</feature>
<accession>A0A813VMI1</accession>
<comment type="caution">
    <text evidence="2">The sequence shown here is derived from an EMBL/GenBank/DDBJ whole genome shotgun (WGS) entry which is preliminary data.</text>
</comment>